<proteinExistence type="predicted"/>
<comment type="caution">
    <text evidence="3">The sequence shown here is derived from an EMBL/GenBank/DDBJ whole genome shotgun (WGS) entry which is preliminary data.</text>
</comment>
<dbReference type="SUPFAM" id="SSF52266">
    <property type="entry name" value="SGNH hydrolase"/>
    <property type="match status" value="1"/>
</dbReference>
<dbReference type="Proteomes" id="UP000037251">
    <property type="component" value="Unassembled WGS sequence"/>
</dbReference>
<evidence type="ECO:0000313" key="3">
    <source>
        <dbReference type="EMBL" id="KOG32867.1"/>
    </source>
</evidence>
<dbReference type="CDD" id="cd01830">
    <property type="entry name" value="XynE_like"/>
    <property type="match status" value="1"/>
</dbReference>
<dbReference type="InterPro" id="IPR013830">
    <property type="entry name" value="SGNH_hydro"/>
</dbReference>
<name>A0A0L8L3Y0_9ACTN</name>
<evidence type="ECO:0000256" key="1">
    <source>
        <dbReference type="SAM" id="SignalP"/>
    </source>
</evidence>
<sequence length="585" mass="60804">MRVSLRGAGVVLGLLAGLVPVTSARAAGPTWAEPLPLERHFDNRAVSADDRPGEADFDGSGASLSAQDLAAAGWTPGRALTVQGARLTWPERQAGEPDNVRAAGQDVRVGGRGDALAFLVAGTAGEQVSGTGTVAYADGSRSPYRLTASDWRGGPLATKAVAPHINTPDGQLTERARLYVVTVPLLPGRRVVSVRLPHARDLHVFALSVRALTSGWTGSWAAATSGYAAVGPWSDRTLRLVVHTSAGGPRVRLRFDNTFASGPVRIGGATVAVQAEGASARDLPVALSFRGAAGVEIPAGAQAFSDPLDFSVPADTSLLVSFHLPETVAAAPLHRLAAQRSYVSEPGDHTADGSPAAYTSVLTSWPLLTGVDVGGGPGSVVLLGDSITDGDRSTVDANRRWPNALATRLLNQDAVPPYGVLNQGISANRVVTDRYPGDGVSTDTGGVSALNRFDRDVLAQTSARTAVVFEGVNDVRWGASAEQVITGLRELAARGHARGLRMLAATILPCEGEARCTAAVDAERAAVNTWIRESGAFDAVLDFDGVVRDPGRPARMLPEYDSGDHLHPGDAGLAALAESVDLELL</sequence>
<dbReference type="EMBL" id="LGUS01000178">
    <property type="protein sequence ID" value="KOG32867.1"/>
    <property type="molecule type" value="Genomic_DNA"/>
</dbReference>
<feature type="signal peptide" evidence="1">
    <location>
        <begin position="1"/>
        <end position="26"/>
    </location>
</feature>
<evidence type="ECO:0000259" key="2">
    <source>
        <dbReference type="Pfam" id="PF13472"/>
    </source>
</evidence>
<organism evidence="3 4">
    <name type="scientific">Streptomyces resistomycificus</name>
    <dbReference type="NCBI Taxonomy" id="67356"/>
    <lineage>
        <taxon>Bacteria</taxon>
        <taxon>Bacillati</taxon>
        <taxon>Actinomycetota</taxon>
        <taxon>Actinomycetes</taxon>
        <taxon>Kitasatosporales</taxon>
        <taxon>Streptomycetaceae</taxon>
        <taxon>Streptomyces</taxon>
        <taxon>Streptomyces aurantiacus group</taxon>
    </lineage>
</organism>
<feature type="domain" description="SGNH hydrolase-type esterase" evidence="2">
    <location>
        <begin position="382"/>
        <end position="573"/>
    </location>
</feature>
<dbReference type="RefSeq" id="WP_053192157.1">
    <property type="nucleotide sequence ID" value="NZ_KQ948988.1"/>
</dbReference>
<dbReference type="eggNOG" id="COG2755">
    <property type="taxonomic scope" value="Bacteria"/>
</dbReference>
<feature type="chain" id="PRO_5011858768" evidence="1">
    <location>
        <begin position="27"/>
        <end position="585"/>
    </location>
</feature>
<dbReference type="PANTHER" id="PTHR43784:SF2">
    <property type="entry name" value="GDSL-LIKE LIPASE_ACYLHYDROLASE, PUTATIVE (AFU_ORTHOLOGUE AFUA_2G00820)-RELATED"/>
    <property type="match status" value="1"/>
</dbReference>
<dbReference type="InterPro" id="IPR036514">
    <property type="entry name" value="SGNH_hydro_sf"/>
</dbReference>
<dbReference type="Gene3D" id="3.40.50.1110">
    <property type="entry name" value="SGNH hydrolase"/>
    <property type="match status" value="1"/>
</dbReference>
<dbReference type="AlphaFoldDB" id="A0A0L8L3Y0"/>
<accession>A0A0L8L3Y0</accession>
<dbReference type="PATRIC" id="fig|67356.5.peg.5369"/>
<dbReference type="Pfam" id="PF13472">
    <property type="entry name" value="Lipase_GDSL_2"/>
    <property type="match status" value="1"/>
</dbReference>
<evidence type="ECO:0000313" key="4">
    <source>
        <dbReference type="Proteomes" id="UP000037251"/>
    </source>
</evidence>
<dbReference type="STRING" id="67356.AQJ84_02210"/>
<dbReference type="PANTHER" id="PTHR43784">
    <property type="entry name" value="GDSL-LIKE LIPASE/ACYLHYDROLASE, PUTATIVE (AFU_ORTHOLOGUE AFUA_2G00820)-RELATED"/>
    <property type="match status" value="1"/>
</dbReference>
<reference evidence="4" key="1">
    <citation type="submission" date="2015-07" db="EMBL/GenBank/DDBJ databases">
        <authorList>
            <person name="Ju K.-S."/>
            <person name="Doroghazi J.R."/>
            <person name="Metcalf W.W."/>
        </authorList>
    </citation>
    <scope>NUCLEOTIDE SEQUENCE [LARGE SCALE GENOMIC DNA]</scope>
    <source>
        <strain evidence="4">NRRL 2290</strain>
    </source>
</reference>
<keyword evidence="1" id="KW-0732">Signal</keyword>
<gene>
    <name evidence="3" type="ORF">ADK37_25150</name>
</gene>
<dbReference type="InterPro" id="IPR053140">
    <property type="entry name" value="GDSL_Rv0518-like"/>
</dbReference>
<protein>
    <submittedName>
        <fullName evidence="3">G-D-S-L family lipolytic protein</fullName>
    </submittedName>
</protein>
<dbReference type="OrthoDB" id="1828825at2"/>
<keyword evidence="4" id="KW-1185">Reference proteome</keyword>